<dbReference type="Pfam" id="PF08546">
    <property type="entry name" value="ApbA_C"/>
    <property type="match status" value="1"/>
</dbReference>
<organism evidence="6 7">
    <name type="scientific">Pichia californica</name>
    <dbReference type="NCBI Taxonomy" id="460514"/>
    <lineage>
        <taxon>Eukaryota</taxon>
        <taxon>Fungi</taxon>
        <taxon>Dikarya</taxon>
        <taxon>Ascomycota</taxon>
        <taxon>Saccharomycotina</taxon>
        <taxon>Pichiomycetes</taxon>
        <taxon>Pichiales</taxon>
        <taxon>Pichiaceae</taxon>
        <taxon>Pichia</taxon>
    </lineage>
</organism>
<dbReference type="InterPro" id="IPR008927">
    <property type="entry name" value="6-PGluconate_DH-like_C_sf"/>
</dbReference>
<evidence type="ECO:0000256" key="1">
    <source>
        <dbReference type="ARBA" id="ARBA00007870"/>
    </source>
</evidence>
<comment type="caution">
    <text evidence="6">The sequence shown here is derived from an EMBL/GenBank/DDBJ whole genome shotgun (WGS) entry which is preliminary data.</text>
</comment>
<reference evidence="6" key="1">
    <citation type="submission" date="2020-11" db="EMBL/GenBank/DDBJ databases">
        <title>Kefir isolates.</title>
        <authorList>
            <person name="Marcisauskas S."/>
            <person name="Kim Y."/>
            <person name="Blasche S."/>
        </authorList>
    </citation>
    <scope>NUCLEOTIDE SEQUENCE</scope>
    <source>
        <strain evidence="6">Olga-1</strain>
    </source>
</reference>
<sequence length="359" mass="40567">MSESVKNSESSIDSTKTKPKILLIGFGGVGTIVSYTLEHLGRAEVVAVARPSNFEQLSNRGYRIESCDYGTIENYIPSHVTLTSEEAMEKYGPFDYIVITTKNIPDIAPVVDMLDDCYDDKTTIVLIQNGINTEIPIYKRYPKACVLSGVTLIGTTLYDTTVKHVATDDIKFGPFINYNIDKQYQINKCKEFFNLYSNSNNKAEYEENVKLTRWRKLVYNTCINTTCAIVNLDVGRVELFGGADSILRPAMKEVMEVAKSEGIELPDDLPDDMIRGTDGVYYPPSMLIDVRNGTYIEHIVIIGNVVKIAKKKNIEVPTLTVLNNLLKLIQYRLMEANGRFVLPERRPTAEDHYEIRFLD</sequence>
<dbReference type="AlphaFoldDB" id="A0A9P6WIW1"/>
<comment type="similarity">
    <text evidence="1">Belongs to the ketopantoate reductase family.</text>
</comment>
<dbReference type="InterPro" id="IPR003710">
    <property type="entry name" value="ApbA"/>
</dbReference>
<feature type="domain" description="Ketopantoate reductase C-terminal" evidence="5">
    <location>
        <begin position="208"/>
        <end position="330"/>
    </location>
</feature>
<dbReference type="GO" id="GO:0008677">
    <property type="term" value="F:2-dehydropantoate 2-reductase activity"/>
    <property type="evidence" value="ECO:0007669"/>
    <property type="project" value="InterPro"/>
</dbReference>
<dbReference type="InterPro" id="IPR013752">
    <property type="entry name" value="KPA_reductase"/>
</dbReference>
<protein>
    <recommendedName>
        <fullName evidence="8">2-dehydropantoate 2-reductase</fullName>
    </recommendedName>
</protein>
<dbReference type="Proteomes" id="UP000697127">
    <property type="component" value="Unassembled WGS sequence"/>
</dbReference>
<dbReference type="SUPFAM" id="SSF51735">
    <property type="entry name" value="NAD(P)-binding Rossmann-fold domains"/>
    <property type="match status" value="1"/>
</dbReference>
<dbReference type="EMBL" id="PUHW01000233">
    <property type="protein sequence ID" value="KAG0687644.1"/>
    <property type="molecule type" value="Genomic_DNA"/>
</dbReference>
<dbReference type="Pfam" id="PF02558">
    <property type="entry name" value="ApbA"/>
    <property type="match status" value="1"/>
</dbReference>
<dbReference type="InterPro" id="IPR013332">
    <property type="entry name" value="KPR_N"/>
</dbReference>
<dbReference type="OrthoDB" id="3609at2759"/>
<dbReference type="FunFam" id="1.10.1040.10:FF:000017">
    <property type="entry name" value="2-dehydropantoate 2-reductase"/>
    <property type="match status" value="1"/>
</dbReference>
<evidence type="ECO:0000313" key="6">
    <source>
        <dbReference type="EMBL" id="KAG0687644.1"/>
    </source>
</evidence>
<dbReference type="GO" id="GO:0005737">
    <property type="term" value="C:cytoplasm"/>
    <property type="evidence" value="ECO:0007669"/>
    <property type="project" value="TreeGrafter"/>
</dbReference>
<evidence type="ECO:0000259" key="5">
    <source>
        <dbReference type="Pfam" id="PF08546"/>
    </source>
</evidence>
<dbReference type="SUPFAM" id="SSF48179">
    <property type="entry name" value="6-phosphogluconate dehydrogenase C-terminal domain-like"/>
    <property type="match status" value="1"/>
</dbReference>
<proteinExistence type="inferred from homology"/>
<evidence type="ECO:0000313" key="7">
    <source>
        <dbReference type="Proteomes" id="UP000697127"/>
    </source>
</evidence>
<dbReference type="PANTHER" id="PTHR21708">
    <property type="entry name" value="PROBABLE 2-DEHYDROPANTOATE 2-REDUCTASE"/>
    <property type="match status" value="1"/>
</dbReference>
<evidence type="ECO:0000259" key="4">
    <source>
        <dbReference type="Pfam" id="PF02558"/>
    </source>
</evidence>
<dbReference type="GO" id="GO:0015940">
    <property type="term" value="P:pantothenate biosynthetic process"/>
    <property type="evidence" value="ECO:0007669"/>
    <property type="project" value="InterPro"/>
</dbReference>
<dbReference type="InterPro" id="IPR051402">
    <property type="entry name" value="KPR-Related"/>
</dbReference>
<evidence type="ECO:0000256" key="3">
    <source>
        <dbReference type="ARBA" id="ARBA00023002"/>
    </source>
</evidence>
<dbReference type="InterPro" id="IPR036291">
    <property type="entry name" value="NAD(P)-bd_dom_sf"/>
</dbReference>
<dbReference type="NCBIfam" id="TIGR00745">
    <property type="entry name" value="apbA_panE"/>
    <property type="match status" value="1"/>
</dbReference>
<dbReference type="InterPro" id="IPR013328">
    <property type="entry name" value="6PGD_dom2"/>
</dbReference>
<accession>A0A9P6WIW1</accession>
<evidence type="ECO:0000256" key="2">
    <source>
        <dbReference type="ARBA" id="ARBA00022857"/>
    </source>
</evidence>
<name>A0A9P6WIW1_9ASCO</name>
<keyword evidence="7" id="KW-1185">Reference proteome</keyword>
<evidence type="ECO:0008006" key="8">
    <source>
        <dbReference type="Google" id="ProtNLM"/>
    </source>
</evidence>
<dbReference type="Gene3D" id="1.10.1040.10">
    <property type="entry name" value="N-(1-d-carboxylethyl)-l-norvaline Dehydrogenase, domain 2"/>
    <property type="match status" value="1"/>
</dbReference>
<feature type="domain" description="Ketopantoate reductase N-terminal" evidence="4">
    <location>
        <begin position="21"/>
        <end position="175"/>
    </location>
</feature>
<keyword evidence="3" id="KW-0560">Oxidoreductase</keyword>
<dbReference type="PANTHER" id="PTHR21708:SF30">
    <property type="entry name" value="2-DEHYDROPANTOATE 2-REDUCTASE-RELATED"/>
    <property type="match status" value="1"/>
</dbReference>
<dbReference type="Gene3D" id="3.40.50.720">
    <property type="entry name" value="NAD(P)-binding Rossmann-like Domain"/>
    <property type="match status" value="1"/>
</dbReference>
<gene>
    <name evidence="6" type="ORF">C6P40_002068</name>
</gene>
<keyword evidence="2" id="KW-0521">NADP</keyword>